<evidence type="ECO:0000256" key="7">
    <source>
        <dbReference type="SAM" id="Phobius"/>
    </source>
</evidence>
<feature type="transmembrane region" description="Helical" evidence="7">
    <location>
        <begin position="83"/>
        <end position="112"/>
    </location>
</feature>
<feature type="transmembrane region" description="Helical" evidence="7">
    <location>
        <begin position="187"/>
        <end position="210"/>
    </location>
</feature>
<proteinExistence type="predicted"/>
<keyword evidence="2" id="KW-0813">Transport</keyword>
<dbReference type="InterPro" id="IPR002781">
    <property type="entry name" value="TM_pro_TauE-like"/>
</dbReference>
<keyword evidence="6 7" id="KW-0472">Membrane</keyword>
<keyword evidence="3" id="KW-1003">Cell membrane</keyword>
<evidence type="ECO:0000256" key="6">
    <source>
        <dbReference type="ARBA" id="ARBA00023136"/>
    </source>
</evidence>
<feature type="transmembrane region" description="Helical" evidence="7">
    <location>
        <begin position="155"/>
        <end position="175"/>
    </location>
</feature>
<feature type="transmembrane region" description="Helical" evidence="7">
    <location>
        <begin position="124"/>
        <end position="143"/>
    </location>
</feature>
<dbReference type="PANTHER" id="PTHR30269:SF37">
    <property type="entry name" value="MEMBRANE TRANSPORTER PROTEIN"/>
    <property type="match status" value="1"/>
</dbReference>
<evidence type="ECO:0000256" key="5">
    <source>
        <dbReference type="ARBA" id="ARBA00022989"/>
    </source>
</evidence>
<dbReference type="EMBL" id="UINC01023450">
    <property type="protein sequence ID" value="SVA95136.1"/>
    <property type="molecule type" value="Genomic_DNA"/>
</dbReference>
<reference evidence="8" key="1">
    <citation type="submission" date="2018-05" db="EMBL/GenBank/DDBJ databases">
        <authorList>
            <person name="Lanie J.A."/>
            <person name="Ng W.-L."/>
            <person name="Kazmierczak K.M."/>
            <person name="Andrzejewski T.M."/>
            <person name="Davidsen T.M."/>
            <person name="Wayne K.J."/>
            <person name="Tettelin H."/>
            <person name="Glass J.I."/>
            <person name="Rusch D."/>
            <person name="Podicherti R."/>
            <person name="Tsui H.-C.T."/>
            <person name="Winkler M.E."/>
        </authorList>
    </citation>
    <scope>NUCLEOTIDE SEQUENCE</scope>
</reference>
<name>A0A382A0T7_9ZZZZ</name>
<evidence type="ECO:0000313" key="8">
    <source>
        <dbReference type="EMBL" id="SVA95136.1"/>
    </source>
</evidence>
<dbReference type="Pfam" id="PF01925">
    <property type="entry name" value="TauE"/>
    <property type="match status" value="1"/>
</dbReference>
<gene>
    <name evidence="8" type="ORF">METZ01_LOCUS147990</name>
</gene>
<feature type="transmembrane region" description="Helical" evidence="7">
    <location>
        <begin position="222"/>
        <end position="240"/>
    </location>
</feature>
<accession>A0A382A0T7</accession>
<comment type="subcellular location">
    <subcellularLocation>
        <location evidence="1">Cell membrane</location>
        <topology evidence="1">Multi-pass membrane protein</topology>
    </subcellularLocation>
</comment>
<keyword evidence="4 7" id="KW-0812">Transmembrane</keyword>
<sequence>MPDPVSMTILAGVTLLAFTIASVAGFGGGLILMPVLVWMLGPREAIPIITLVQVVGAVSRVGLNWKEISWPVLKWSALSSIPISALASYLFVVTPAPVFTRLLGLLLLVLVAQRHTSWGKGRSIKLRSFVLVGGANGLVSGFLGTPGPLVAPFYLAYGLTGVGFVGTVAASALITQIPKIPVFASNALLGIEVLYLAAVMGVMAFVGSIVGKRISGKVSERWFLAFVETLLVLSGLALIVQG</sequence>
<dbReference type="GO" id="GO:0005886">
    <property type="term" value="C:plasma membrane"/>
    <property type="evidence" value="ECO:0007669"/>
    <property type="project" value="UniProtKB-SubCell"/>
</dbReference>
<dbReference type="InterPro" id="IPR052017">
    <property type="entry name" value="TSUP"/>
</dbReference>
<evidence type="ECO:0008006" key="9">
    <source>
        <dbReference type="Google" id="ProtNLM"/>
    </source>
</evidence>
<feature type="transmembrane region" description="Helical" evidence="7">
    <location>
        <begin position="6"/>
        <end position="33"/>
    </location>
</feature>
<evidence type="ECO:0000256" key="1">
    <source>
        <dbReference type="ARBA" id="ARBA00004651"/>
    </source>
</evidence>
<organism evidence="8">
    <name type="scientific">marine metagenome</name>
    <dbReference type="NCBI Taxonomy" id="408172"/>
    <lineage>
        <taxon>unclassified sequences</taxon>
        <taxon>metagenomes</taxon>
        <taxon>ecological metagenomes</taxon>
    </lineage>
</organism>
<protein>
    <recommendedName>
        <fullName evidence="9">Membrane transporter protein</fullName>
    </recommendedName>
</protein>
<evidence type="ECO:0000256" key="2">
    <source>
        <dbReference type="ARBA" id="ARBA00022448"/>
    </source>
</evidence>
<dbReference type="AlphaFoldDB" id="A0A382A0T7"/>
<evidence type="ECO:0000256" key="3">
    <source>
        <dbReference type="ARBA" id="ARBA00022475"/>
    </source>
</evidence>
<evidence type="ECO:0000256" key="4">
    <source>
        <dbReference type="ARBA" id="ARBA00022692"/>
    </source>
</evidence>
<keyword evidence="5 7" id="KW-1133">Transmembrane helix</keyword>
<dbReference type="PANTHER" id="PTHR30269">
    <property type="entry name" value="TRANSMEMBRANE PROTEIN YFCA"/>
    <property type="match status" value="1"/>
</dbReference>